<feature type="transmembrane region" description="Helical" evidence="9">
    <location>
        <begin position="142"/>
        <end position="160"/>
    </location>
</feature>
<dbReference type="AlphaFoldDB" id="A0A4R7W133"/>
<keyword evidence="9" id="KW-0472">Membrane</keyword>
<comment type="catalytic activity">
    <reaction evidence="1">
        <text>ATP + protein L-histidine = ADP + protein N-phospho-L-histidine.</text>
        <dbReference type="EC" id="2.7.13.3"/>
    </reaction>
</comment>
<evidence type="ECO:0000256" key="4">
    <source>
        <dbReference type="ARBA" id="ARBA00022679"/>
    </source>
</evidence>
<dbReference type="GO" id="GO:0005524">
    <property type="term" value="F:ATP binding"/>
    <property type="evidence" value="ECO:0007669"/>
    <property type="project" value="UniProtKB-KW"/>
</dbReference>
<dbReference type="SUPFAM" id="SSF55874">
    <property type="entry name" value="ATPase domain of HSP90 chaperone/DNA topoisomerase II/histidine kinase"/>
    <property type="match status" value="1"/>
</dbReference>
<dbReference type="PANTHER" id="PTHR24421:SF10">
    <property type="entry name" value="NITRATE_NITRITE SENSOR PROTEIN NARQ"/>
    <property type="match status" value="1"/>
</dbReference>
<dbReference type="GO" id="GO:0046983">
    <property type="term" value="F:protein dimerization activity"/>
    <property type="evidence" value="ECO:0007669"/>
    <property type="project" value="InterPro"/>
</dbReference>
<dbReference type="EMBL" id="SOCP01000002">
    <property type="protein sequence ID" value="TDV56164.1"/>
    <property type="molecule type" value="Genomic_DNA"/>
</dbReference>
<evidence type="ECO:0000256" key="1">
    <source>
        <dbReference type="ARBA" id="ARBA00000085"/>
    </source>
</evidence>
<dbReference type="Proteomes" id="UP000294927">
    <property type="component" value="Unassembled WGS sequence"/>
</dbReference>
<keyword evidence="9" id="KW-0812">Transmembrane</keyword>
<accession>A0A4R7W133</accession>
<dbReference type="InterPro" id="IPR036890">
    <property type="entry name" value="HATPase_C_sf"/>
</dbReference>
<evidence type="ECO:0000259" key="10">
    <source>
        <dbReference type="Pfam" id="PF07730"/>
    </source>
</evidence>
<dbReference type="EC" id="2.7.13.3" evidence="2"/>
<dbReference type="GO" id="GO:0016020">
    <property type="term" value="C:membrane"/>
    <property type="evidence" value="ECO:0007669"/>
    <property type="project" value="InterPro"/>
</dbReference>
<name>A0A4R7W133_9PSEU</name>
<organism evidence="11 12">
    <name type="scientific">Actinophytocola oryzae</name>
    <dbReference type="NCBI Taxonomy" id="502181"/>
    <lineage>
        <taxon>Bacteria</taxon>
        <taxon>Bacillati</taxon>
        <taxon>Actinomycetota</taxon>
        <taxon>Actinomycetes</taxon>
        <taxon>Pseudonocardiales</taxon>
        <taxon>Pseudonocardiaceae</taxon>
    </lineage>
</organism>
<gene>
    <name evidence="11" type="ORF">CLV71_102230</name>
</gene>
<dbReference type="GO" id="GO:0000155">
    <property type="term" value="F:phosphorelay sensor kinase activity"/>
    <property type="evidence" value="ECO:0007669"/>
    <property type="project" value="InterPro"/>
</dbReference>
<feature type="transmembrane region" description="Helical" evidence="9">
    <location>
        <begin position="102"/>
        <end position="135"/>
    </location>
</feature>
<evidence type="ECO:0000256" key="5">
    <source>
        <dbReference type="ARBA" id="ARBA00022741"/>
    </source>
</evidence>
<protein>
    <recommendedName>
        <fullName evidence="2">histidine kinase</fullName>
        <ecNumber evidence="2">2.7.13.3</ecNumber>
    </recommendedName>
</protein>
<evidence type="ECO:0000256" key="9">
    <source>
        <dbReference type="SAM" id="Phobius"/>
    </source>
</evidence>
<keyword evidence="4" id="KW-0808">Transferase</keyword>
<keyword evidence="8" id="KW-0902">Two-component regulatory system</keyword>
<dbReference type="CDD" id="cd16917">
    <property type="entry name" value="HATPase_UhpB-NarQ-NarX-like"/>
    <property type="match status" value="1"/>
</dbReference>
<keyword evidence="12" id="KW-1185">Reference proteome</keyword>
<feature type="transmembrane region" description="Helical" evidence="9">
    <location>
        <begin position="172"/>
        <end position="190"/>
    </location>
</feature>
<dbReference type="Gene3D" id="3.30.565.10">
    <property type="entry name" value="Histidine kinase-like ATPase, C-terminal domain"/>
    <property type="match status" value="1"/>
</dbReference>
<proteinExistence type="predicted"/>
<keyword evidence="6 11" id="KW-0418">Kinase</keyword>
<dbReference type="Pfam" id="PF07730">
    <property type="entry name" value="HisKA_3"/>
    <property type="match status" value="1"/>
</dbReference>
<dbReference type="PANTHER" id="PTHR24421">
    <property type="entry name" value="NITRATE/NITRITE SENSOR PROTEIN NARX-RELATED"/>
    <property type="match status" value="1"/>
</dbReference>
<dbReference type="InterPro" id="IPR011712">
    <property type="entry name" value="Sig_transdc_His_kin_sub3_dim/P"/>
</dbReference>
<evidence type="ECO:0000256" key="6">
    <source>
        <dbReference type="ARBA" id="ARBA00022777"/>
    </source>
</evidence>
<evidence type="ECO:0000256" key="8">
    <source>
        <dbReference type="ARBA" id="ARBA00023012"/>
    </source>
</evidence>
<feature type="domain" description="Signal transduction histidine kinase subgroup 3 dimerisation and phosphoacceptor" evidence="10">
    <location>
        <begin position="214"/>
        <end position="276"/>
    </location>
</feature>
<sequence length="410" mass="43806">MPSSAGPEGGAAPVLLPWEEKGFVPWSEIAAGAPSARGTATTIDGMHLLARGREEFVVQAAVLGCAFEVLNFHYTKEWGWILAAVMAPALLVRLVWRTMPGWLLLAWMLVPTLVGDAFVVTETAYMVVLTALAIVAATGSGRADTVAMALCLVSPFFIWALNTNDWHRGIGAWLWSAGLLVGWVLGRLVGRQQALIAELERTRIELAESAVAAERQRIARDLHDLVGHSFSVVLLHLSGARMHLTTSPDEAAAALRQAEAVGRTGMDALREALALMYRGTTGPLPSDELDQLVATYRDAGMTVTLDADGEEISATQRLVLHDVLREALTNVAKHGRTPEAQVRLRAGRDGVTLRVQSLLGTATGAPGAGMGLSGLEHRVTAIDGTFTAGPEQDHWVVRAELPARVHGVPA</sequence>
<keyword evidence="7" id="KW-0067">ATP-binding</keyword>
<keyword evidence="9" id="KW-1133">Transmembrane helix</keyword>
<comment type="caution">
    <text evidence="11">The sequence shown here is derived from an EMBL/GenBank/DDBJ whole genome shotgun (WGS) entry which is preliminary data.</text>
</comment>
<evidence type="ECO:0000313" key="11">
    <source>
        <dbReference type="EMBL" id="TDV56164.1"/>
    </source>
</evidence>
<evidence type="ECO:0000256" key="3">
    <source>
        <dbReference type="ARBA" id="ARBA00022553"/>
    </source>
</evidence>
<evidence type="ECO:0000313" key="12">
    <source>
        <dbReference type="Proteomes" id="UP000294927"/>
    </source>
</evidence>
<reference evidence="11 12" key="1">
    <citation type="submission" date="2019-03" db="EMBL/GenBank/DDBJ databases">
        <title>Genomic Encyclopedia of Archaeal and Bacterial Type Strains, Phase II (KMG-II): from individual species to whole genera.</title>
        <authorList>
            <person name="Goeker M."/>
        </authorList>
    </citation>
    <scope>NUCLEOTIDE SEQUENCE [LARGE SCALE GENOMIC DNA]</scope>
    <source>
        <strain evidence="11 12">DSM 45499</strain>
    </source>
</reference>
<evidence type="ECO:0000256" key="2">
    <source>
        <dbReference type="ARBA" id="ARBA00012438"/>
    </source>
</evidence>
<feature type="transmembrane region" description="Helical" evidence="9">
    <location>
        <begin position="78"/>
        <end position="96"/>
    </location>
</feature>
<keyword evidence="3" id="KW-0597">Phosphoprotein</keyword>
<keyword evidence="5" id="KW-0547">Nucleotide-binding</keyword>
<dbReference type="Gene3D" id="1.20.5.1930">
    <property type="match status" value="1"/>
</dbReference>
<dbReference type="InterPro" id="IPR050482">
    <property type="entry name" value="Sensor_HK_TwoCompSys"/>
</dbReference>
<evidence type="ECO:0000256" key="7">
    <source>
        <dbReference type="ARBA" id="ARBA00022840"/>
    </source>
</evidence>